<dbReference type="Gene3D" id="2.60.40.420">
    <property type="entry name" value="Cupredoxins - blue copper proteins"/>
    <property type="match status" value="2"/>
</dbReference>
<dbReference type="Pfam" id="PF00394">
    <property type="entry name" value="Cu-oxidase"/>
    <property type="match status" value="1"/>
</dbReference>
<name>A0AAD4T7U2_9MAGN</name>
<evidence type="ECO:0000313" key="6">
    <source>
        <dbReference type="Proteomes" id="UP001202328"/>
    </source>
</evidence>
<proteinExistence type="inferred from homology"/>
<gene>
    <name evidence="5" type="ORF">MKW98_023099</name>
</gene>
<feature type="domain" description="Plastocyanin-like" evidence="4">
    <location>
        <begin position="47"/>
        <end position="140"/>
    </location>
</feature>
<dbReference type="Proteomes" id="UP001202328">
    <property type="component" value="Unassembled WGS sequence"/>
</dbReference>
<dbReference type="InterPro" id="IPR045087">
    <property type="entry name" value="Cu-oxidase_fam"/>
</dbReference>
<evidence type="ECO:0000313" key="5">
    <source>
        <dbReference type="EMBL" id="KAI3945825.1"/>
    </source>
</evidence>
<dbReference type="InterPro" id="IPR008972">
    <property type="entry name" value="Cupredoxin"/>
</dbReference>
<dbReference type="PANTHER" id="PTHR11709:SF218">
    <property type="entry name" value="L-ASCORBATE OXIDASE"/>
    <property type="match status" value="1"/>
</dbReference>
<dbReference type="Pfam" id="PF07732">
    <property type="entry name" value="Cu-oxidase_3"/>
    <property type="match status" value="1"/>
</dbReference>
<protein>
    <recommendedName>
        <fullName evidence="7">L-ascorbate oxidase</fullName>
    </recommendedName>
</protein>
<evidence type="ECO:0008006" key="7">
    <source>
        <dbReference type="Google" id="ProtNLM"/>
    </source>
</evidence>
<evidence type="ECO:0000256" key="1">
    <source>
        <dbReference type="ARBA" id="ARBA00010609"/>
    </source>
</evidence>
<comment type="similarity">
    <text evidence="1">Belongs to the multicopper oxidase family.</text>
</comment>
<dbReference type="SUPFAM" id="SSF49503">
    <property type="entry name" value="Cupredoxins"/>
    <property type="match status" value="2"/>
</dbReference>
<dbReference type="GO" id="GO:0005507">
    <property type="term" value="F:copper ion binding"/>
    <property type="evidence" value="ECO:0007669"/>
    <property type="project" value="InterPro"/>
</dbReference>
<keyword evidence="2" id="KW-0732">Signal</keyword>
<feature type="chain" id="PRO_5041971638" description="L-ascorbate oxidase" evidence="2">
    <location>
        <begin position="25"/>
        <end position="377"/>
    </location>
</feature>
<dbReference type="AlphaFoldDB" id="A0AAD4T7U2"/>
<dbReference type="GO" id="GO:0016491">
    <property type="term" value="F:oxidoreductase activity"/>
    <property type="evidence" value="ECO:0007669"/>
    <property type="project" value="TreeGrafter"/>
</dbReference>
<feature type="signal peptide" evidence="2">
    <location>
        <begin position="1"/>
        <end position="24"/>
    </location>
</feature>
<comment type="caution">
    <text evidence="5">The sequence shown here is derived from an EMBL/GenBank/DDBJ whole genome shotgun (WGS) entry which is preliminary data.</text>
</comment>
<accession>A0AAD4T7U2</accession>
<organism evidence="5 6">
    <name type="scientific">Papaver atlanticum</name>
    <dbReference type="NCBI Taxonomy" id="357466"/>
    <lineage>
        <taxon>Eukaryota</taxon>
        <taxon>Viridiplantae</taxon>
        <taxon>Streptophyta</taxon>
        <taxon>Embryophyta</taxon>
        <taxon>Tracheophyta</taxon>
        <taxon>Spermatophyta</taxon>
        <taxon>Magnoliopsida</taxon>
        <taxon>Ranunculales</taxon>
        <taxon>Papaveraceae</taxon>
        <taxon>Papaveroideae</taxon>
        <taxon>Papaver</taxon>
    </lineage>
</organism>
<dbReference type="InterPro" id="IPR011707">
    <property type="entry name" value="Cu-oxidase-like_N"/>
</dbReference>
<reference evidence="5" key="1">
    <citation type="submission" date="2022-04" db="EMBL/GenBank/DDBJ databases">
        <title>A functionally conserved STORR gene fusion in Papaver species that diverged 16.8 million years ago.</title>
        <authorList>
            <person name="Catania T."/>
        </authorList>
    </citation>
    <scope>NUCLEOTIDE SEQUENCE</scope>
    <source>
        <strain evidence="5">S-188037</strain>
    </source>
</reference>
<evidence type="ECO:0000256" key="2">
    <source>
        <dbReference type="SAM" id="SignalP"/>
    </source>
</evidence>
<dbReference type="InterPro" id="IPR001117">
    <property type="entry name" value="Cu-oxidase_2nd"/>
</dbReference>
<keyword evidence="6" id="KW-1185">Reference proteome</keyword>
<dbReference type="PANTHER" id="PTHR11709">
    <property type="entry name" value="MULTI-COPPER OXIDASE"/>
    <property type="match status" value="1"/>
</dbReference>
<dbReference type="EMBL" id="JAJJMB010003726">
    <property type="protein sequence ID" value="KAI3945825.1"/>
    <property type="molecule type" value="Genomic_DNA"/>
</dbReference>
<feature type="domain" description="Plastocyanin-like" evidence="3">
    <location>
        <begin position="159"/>
        <end position="314"/>
    </location>
</feature>
<sequence>MECRNLSRFLSIVFAFIMILTTSAVEARVRFCKPELKYEFQLSDCFKELVIAINGTKTPGPSITAQLGDVLIFELKNSFLTENISIHWHGIQQIGNGKTWIDGRGGVSQCPQGKTFFYRFVVDKPQSYLYYAHYSMRYGSTRLSISEQALVQDDYEMSIILDDWCTTDLASKKSGPFVWVGEPKSLLYHGRARFNCSPTTDDISDICNRTKPEIYSPYLITIIQGKTIRLRISSLTSLSVLNFEIQGHNTTVVEADGHFVEPLTVRNLNIYPDETYSVLVKADQDPSKNYWAASNVIGRELATSTVLAILNYYSNPNHQSPPTTPPADRLWNNFLESSHFGRNSLFLLFTLFYRQVYMQLSIIYRQVDIHFRIIFRN</sequence>
<evidence type="ECO:0000259" key="4">
    <source>
        <dbReference type="Pfam" id="PF07732"/>
    </source>
</evidence>
<evidence type="ECO:0000259" key="3">
    <source>
        <dbReference type="Pfam" id="PF00394"/>
    </source>
</evidence>